<evidence type="ECO:0000256" key="1">
    <source>
        <dbReference type="ARBA" id="ARBA00009437"/>
    </source>
</evidence>
<dbReference type="Gene3D" id="3.40.190.290">
    <property type="match status" value="1"/>
</dbReference>
<proteinExistence type="inferred from homology"/>
<organism evidence="6 7">
    <name type="scientific">Absicoccus porci</name>
    <dbReference type="NCBI Taxonomy" id="2486576"/>
    <lineage>
        <taxon>Bacteria</taxon>
        <taxon>Bacillati</taxon>
        <taxon>Bacillota</taxon>
        <taxon>Erysipelotrichia</taxon>
        <taxon>Erysipelotrichales</taxon>
        <taxon>Erysipelotrichaceae</taxon>
        <taxon>Absicoccus</taxon>
    </lineage>
</organism>
<dbReference type="Gene3D" id="1.10.10.10">
    <property type="entry name" value="Winged helix-like DNA-binding domain superfamily/Winged helix DNA-binding domain"/>
    <property type="match status" value="1"/>
</dbReference>
<dbReference type="EMBL" id="RJQC01000002">
    <property type="protein sequence ID" value="RNM30357.1"/>
    <property type="molecule type" value="Genomic_DNA"/>
</dbReference>
<dbReference type="InterPro" id="IPR036390">
    <property type="entry name" value="WH_DNA-bd_sf"/>
</dbReference>
<name>A0A3N0I0B9_9FIRM</name>
<dbReference type="AlphaFoldDB" id="A0A3N0I0B9"/>
<dbReference type="PROSITE" id="PS50931">
    <property type="entry name" value="HTH_LYSR"/>
    <property type="match status" value="1"/>
</dbReference>
<dbReference type="Pfam" id="PF03466">
    <property type="entry name" value="LysR_substrate"/>
    <property type="match status" value="1"/>
</dbReference>
<dbReference type="InterPro" id="IPR036388">
    <property type="entry name" value="WH-like_DNA-bd_sf"/>
</dbReference>
<dbReference type="PANTHER" id="PTHR30346">
    <property type="entry name" value="TRANSCRIPTIONAL DUAL REGULATOR HCAR-RELATED"/>
    <property type="match status" value="1"/>
</dbReference>
<dbReference type="InterPro" id="IPR000847">
    <property type="entry name" value="LysR_HTH_N"/>
</dbReference>
<feature type="domain" description="HTH lysR-type" evidence="5">
    <location>
        <begin position="1"/>
        <end position="58"/>
    </location>
</feature>
<accession>A0A3N0I0B9</accession>
<dbReference type="Proteomes" id="UP000276568">
    <property type="component" value="Unassembled WGS sequence"/>
</dbReference>
<keyword evidence="4" id="KW-0804">Transcription</keyword>
<evidence type="ECO:0000313" key="6">
    <source>
        <dbReference type="EMBL" id="RNM30357.1"/>
    </source>
</evidence>
<evidence type="ECO:0000256" key="2">
    <source>
        <dbReference type="ARBA" id="ARBA00023015"/>
    </source>
</evidence>
<protein>
    <submittedName>
        <fullName evidence="6">LysR family transcriptional regulator</fullName>
    </submittedName>
</protein>
<gene>
    <name evidence="6" type="ORF">EDX97_06070</name>
</gene>
<evidence type="ECO:0000313" key="7">
    <source>
        <dbReference type="Proteomes" id="UP000276568"/>
    </source>
</evidence>
<keyword evidence="7" id="KW-1185">Reference proteome</keyword>
<dbReference type="Pfam" id="PF00126">
    <property type="entry name" value="HTH_1"/>
    <property type="match status" value="1"/>
</dbReference>
<evidence type="ECO:0000259" key="5">
    <source>
        <dbReference type="PROSITE" id="PS50931"/>
    </source>
</evidence>
<comment type="caution">
    <text evidence="6">The sequence shown here is derived from an EMBL/GenBank/DDBJ whole genome shotgun (WGS) entry which is preliminary data.</text>
</comment>
<keyword evidence="2" id="KW-0805">Transcription regulation</keyword>
<dbReference type="GO" id="GO:0032993">
    <property type="term" value="C:protein-DNA complex"/>
    <property type="evidence" value="ECO:0007669"/>
    <property type="project" value="TreeGrafter"/>
</dbReference>
<dbReference type="InterPro" id="IPR005119">
    <property type="entry name" value="LysR_subst-bd"/>
</dbReference>
<evidence type="ECO:0000256" key="3">
    <source>
        <dbReference type="ARBA" id="ARBA00023125"/>
    </source>
</evidence>
<dbReference type="GO" id="GO:0003677">
    <property type="term" value="F:DNA binding"/>
    <property type="evidence" value="ECO:0007669"/>
    <property type="project" value="UniProtKB-KW"/>
</dbReference>
<dbReference type="SUPFAM" id="SSF46785">
    <property type="entry name" value="Winged helix' DNA-binding domain"/>
    <property type="match status" value="1"/>
</dbReference>
<dbReference type="SUPFAM" id="SSF53850">
    <property type="entry name" value="Periplasmic binding protein-like II"/>
    <property type="match status" value="1"/>
</dbReference>
<dbReference type="RefSeq" id="WP_128520271.1">
    <property type="nucleotide sequence ID" value="NZ_JALFCT010000063.1"/>
</dbReference>
<comment type="similarity">
    <text evidence="1">Belongs to the LysR transcriptional regulatory family.</text>
</comment>
<keyword evidence="3" id="KW-0238">DNA-binding</keyword>
<sequence>MNTKQIDYILELAQTLNFNRAAENLYISQPTLTYQIHAAEEEIGFIIFDRSGKGTNITPAGQQFVASLRSIRAELRKAIEQGQNFSTKYRENIQIALPVRSALYFLPQVIQEISKGDSGILVTPFFDSNHILDSFLQGEQDVLFAIQDEIRHIPNIQVHPLYDSKIYLVARHDDPLAQKSRIEPENLAGRTLMVGGPSPIPLRQVQQRMIETQPIDYFNSDDYDTSLTNVAANRALVLSPGFLNDHTNEFAWIPFDCEETIPCVLCTHASDHRDIIHNFVQMIQKMYEDHPDFAV</sequence>
<evidence type="ECO:0000256" key="4">
    <source>
        <dbReference type="ARBA" id="ARBA00023163"/>
    </source>
</evidence>
<dbReference type="PANTHER" id="PTHR30346:SF28">
    <property type="entry name" value="HTH-TYPE TRANSCRIPTIONAL REGULATOR CYNR"/>
    <property type="match status" value="1"/>
</dbReference>
<dbReference type="GO" id="GO:0003700">
    <property type="term" value="F:DNA-binding transcription factor activity"/>
    <property type="evidence" value="ECO:0007669"/>
    <property type="project" value="InterPro"/>
</dbReference>
<dbReference type="OrthoDB" id="9803714at2"/>
<reference evidence="6 7" key="1">
    <citation type="submission" date="2018-11" db="EMBL/GenBank/DDBJ databases">
        <title>Clostridium sp. nov., a member of the family Erysipelotrichaceae isolated from pig faeces.</title>
        <authorList>
            <person name="Chang Y.-H."/>
        </authorList>
    </citation>
    <scope>NUCLEOTIDE SEQUENCE [LARGE SCALE GENOMIC DNA]</scope>
    <source>
        <strain evidence="6 7">YH-panp20</strain>
    </source>
</reference>
<dbReference type="PRINTS" id="PR00039">
    <property type="entry name" value="HTHLYSR"/>
</dbReference>